<dbReference type="SUPFAM" id="SSF56059">
    <property type="entry name" value="Glutathione synthetase ATP-binding domain-like"/>
    <property type="match status" value="1"/>
</dbReference>
<evidence type="ECO:0008006" key="3">
    <source>
        <dbReference type="Google" id="ProtNLM"/>
    </source>
</evidence>
<keyword evidence="2" id="KW-1185">Reference proteome</keyword>
<evidence type="ECO:0000313" key="1">
    <source>
        <dbReference type="EMBL" id="TKR57557.1"/>
    </source>
</evidence>
<name>A0A4U5LNT4_STECR</name>
<dbReference type="AlphaFoldDB" id="A0A4U5LNT4"/>
<evidence type="ECO:0000313" key="2">
    <source>
        <dbReference type="Proteomes" id="UP000298663"/>
    </source>
</evidence>
<reference evidence="1 2" key="1">
    <citation type="journal article" date="2015" name="Genome Biol.">
        <title>Comparative genomics of Steinernema reveals deeply conserved gene regulatory networks.</title>
        <authorList>
            <person name="Dillman A.R."/>
            <person name="Macchietto M."/>
            <person name="Porter C.F."/>
            <person name="Rogers A."/>
            <person name="Williams B."/>
            <person name="Antoshechkin I."/>
            <person name="Lee M.M."/>
            <person name="Goodwin Z."/>
            <person name="Lu X."/>
            <person name="Lewis E.E."/>
            <person name="Goodrich-Blair H."/>
            <person name="Stock S.P."/>
            <person name="Adams B.J."/>
            <person name="Sternberg P.W."/>
            <person name="Mortazavi A."/>
        </authorList>
    </citation>
    <scope>NUCLEOTIDE SEQUENCE [LARGE SCALE GENOMIC DNA]</scope>
    <source>
        <strain evidence="1 2">ALL</strain>
    </source>
</reference>
<reference evidence="1 2" key="2">
    <citation type="journal article" date="2019" name="G3 (Bethesda)">
        <title>Hybrid Assembly of the Genome of the Entomopathogenic Nematode Steinernema carpocapsae Identifies the X-Chromosome.</title>
        <authorList>
            <person name="Serra L."/>
            <person name="Macchietto M."/>
            <person name="Macias-Munoz A."/>
            <person name="McGill C.J."/>
            <person name="Rodriguez I.M."/>
            <person name="Rodriguez B."/>
            <person name="Murad R."/>
            <person name="Mortazavi A."/>
        </authorList>
    </citation>
    <scope>NUCLEOTIDE SEQUENCE [LARGE SCALE GENOMIC DNA]</scope>
    <source>
        <strain evidence="1 2">ALL</strain>
    </source>
</reference>
<dbReference type="EMBL" id="AZBU02000015">
    <property type="protein sequence ID" value="TKR57557.1"/>
    <property type="molecule type" value="Genomic_DNA"/>
</dbReference>
<accession>A0A4U5LNT4</accession>
<organism evidence="1 2">
    <name type="scientific">Steinernema carpocapsae</name>
    <name type="common">Entomopathogenic nematode</name>
    <dbReference type="NCBI Taxonomy" id="34508"/>
    <lineage>
        <taxon>Eukaryota</taxon>
        <taxon>Metazoa</taxon>
        <taxon>Ecdysozoa</taxon>
        <taxon>Nematoda</taxon>
        <taxon>Chromadorea</taxon>
        <taxon>Rhabditida</taxon>
        <taxon>Tylenchina</taxon>
        <taxon>Panagrolaimomorpha</taxon>
        <taxon>Strongyloidoidea</taxon>
        <taxon>Steinernematidae</taxon>
        <taxon>Steinernema</taxon>
    </lineage>
</organism>
<comment type="caution">
    <text evidence="1">The sequence shown here is derived from an EMBL/GenBank/DDBJ whole genome shotgun (WGS) entry which is preliminary data.</text>
</comment>
<sequence>MAIVGVAAVPTQQCLQEKNLHDSDSSSTISVLTDSDRAVLTELGQTKKAVFILVRRGHEFFYDLREVKRKRTQEFGLVAFVPEASKKNMKPEVERCFDWVVYYDDSDNFYKGALTLDDIRVPKLYSFADELVNIVPTDKIRLIHTEETSMSEVCRVREQFGLKGAYMDDVKHMRQKELMYDRAEKSGIPIAKTVYIDFLRENDCNKILNRILQSISSSTFFAKPTMMVAGYGGVKLKSLVELKNWIDQRLNDDQKTGYVVQEFLDGREFNAICVLLQNGACKPIAVKYLLGVSTHEGIHSGKPLVCTCDRFEEANSTSFTNLNLFIERVIKAYKPEQPQIFTIQGFQVDSKGDNYLLNELCYRPAGDVVDTILYPACALILSHMDPNYRPQPPKNWHPKVVTRVWYAQKTGILKSHKKVPQRPEVMGNVTAYWFVKPGQKMKDAAESEDVIVGLHLESTTKADRDCDVAWICKNWAPDVKAM</sequence>
<gene>
    <name evidence="1" type="ORF">L596_030805</name>
</gene>
<dbReference type="Proteomes" id="UP000298663">
    <property type="component" value="Unassembled WGS sequence"/>
</dbReference>
<proteinExistence type="predicted"/>
<protein>
    <recommendedName>
        <fullName evidence="3">ATP-grasp domain-containing protein</fullName>
    </recommendedName>
</protein>
<dbReference type="OrthoDB" id="5801825at2759"/>
<dbReference type="Gene3D" id="3.30.470.20">
    <property type="entry name" value="ATP-grasp fold, B domain"/>
    <property type="match status" value="1"/>
</dbReference>